<dbReference type="Proteomes" id="UP001219537">
    <property type="component" value="Chromosome 2"/>
</dbReference>
<dbReference type="CDD" id="cd06225">
    <property type="entry name" value="HAMP"/>
    <property type="match status" value="1"/>
</dbReference>
<dbReference type="NCBIfam" id="TIGR00254">
    <property type="entry name" value="GGDEF"/>
    <property type="match status" value="1"/>
</dbReference>
<dbReference type="Gene3D" id="3.30.70.270">
    <property type="match status" value="1"/>
</dbReference>
<proteinExistence type="predicted"/>
<evidence type="ECO:0000313" key="6">
    <source>
        <dbReference type="Proteomes" id="UP001219537"/>
    </source>
</evidence>
<comment type="catalytic activity">
    <reaction evidence="2">
        <text>2 GTP = 3',3'-c-di-GMP + 2 diphosphate</text>
        <dbReference type="Rhea" id="RHEA:24898"/>
        <dbReference type="ChEBI" id="CHEBI:33019"/>
        <dbReference type="ChEBI" id="CHEBI:37565"/>
        <dbReference type="ChEBI" id="CHEBI:58805"/>
        <dbReference type="EC" id="2.7.7.65"/>
    </reaction>
</comment>
<gene>
    <name evidence="5" type="ORF">PUN50_22415</name>
</gene>
<accession>A0AAQ2Y7D1</accession>
<evidence type="ECO:0000259" key="4">
    <source>
        <dbReference type="PROSITE" id="PS50887"/>
    </source>
</evidence>
<organism evidence="5 6">
    <name type="scientific">Vibrio campbellii</name>
    <dbReference type="NCBI Taxonomy" id="680"/>
    <lineage>
        <taxon>Bacteria</taxon>
        <taxon>Pseudomonadati</taxon>
        <taxon>Pseudomonadota</taxon>
        <taxon>Gammaproteobacteria</taxon>
        <taxon>Vibrionales</taxon>
        <taxon>Vibrionaceae</taxon>
        <taxon>Vibrio</taxon>
    </lineage>
</organism>
<dbReference type="PROSITE" id="PS50887">
    <property type="entry name" value="GGDEF"/>
    <property type="match status" value="1"/>
</dbReference>
<dbReference type="Gene3D" id="6.10.340.10">
    <property type="match status" value="1"/>
</dbReference>
<evidence type="ECO:0000256" key="1">
    <source>
        <dbReference type="ARBA" id="ARBA00012528"/>
    </source>
</evidence>
<dbReference type="Pfam" id="PF00990">
    <property type="entry name" value="GGDEF"/>
    <property type="match status" value="1"/>
</dbReference>
<dbReference type="AlphaFoldDB" id="A0AAQ2Y7D1"/>
<dbReference type="InterPro" id="IPR000160">
    <property type="entry name" value="GGDEF_dom"/>
</dbReference>
<keyword evidence="3" id="KW-0812">Transmembrane</keyword>
<dbReference type="SMART" id="SM00267">
    <property type="entry name" value="GGDEF"/>
    <property type="match status" value="1"/>
</dbReference>
<evidence type="ECO:0000256" key="3">
    <source>
        <dbReference type="SAM" id="Phobius"/>
    </source>
</evidence>
<reference evidence="5" key="1">
    <citation type="submission" date="2023-02" db="EMBL/GenBank/DDBJ databases">
        <title>Isolation, identification, and genome analysis of Vibrio campbellii in the Penaeus vannamei larvae stage.</title>
        <authorList>
            <person name="Huang T."/>
            <person name="Zhang B."/>
        </authorList>
    </citation>
    <scope>NUCLEOTIDE SEQUENCE</scope>
    <source>
        <strain evidence="5">20220413_1</strain>
    </source>
</reference>
<feature type="domain" description="GGDEF" evidence="4">
    <location>
        <begin position="343"/>
        <end position="487"/>
    </location>
</feature>
<protein>
    <recommendedName>
        <fullName evidence="1">diguanylate cyclase</fullName>
        <ecNumber evidence="1">2.7.7.65</ecNumber>
    </recommendedName>
</protein>
<keyword evidence="3" id="KW-0472">Membrane</keyword>
<dbReference type="GO" id="GO:0043709">
    <property type="term" value="P:cell adhesion involved in single-species biofilm formation"/>
    <property type="evidence" value="ECO:0007669"/>
    <property type="project" value="TreeGrafter"/>
</dbReference>
<dbReference type="InterPro" id="IPR029787">
    <property type="entry name" value="Nucleotide_cyclase"/>
</dbReference>
<evidence type="ECO:0000313" key="5">
    <source>
        <dbReference type="EMBL" id="WDG10132.1"/>
    </source>
</evidence>
<dbReference type="EC" id="2.7.7.65" evidence="1"/>
<dbReference type="CDD" id="cd01949">
    <property type="entry name" value="GGDEF"/>
    <property type="match status" value="1"/>
</dbReference>
<feature type="transmembrane region" description="Helical" evidence="3">
    <location>
        <begin position="234"/>
        <end position="257"/>
    </location>
</feature>
<keyword evidence="5" id="KW-0548">Nucleotidyltransferase</keyword>
<dbReference type="PANTHER" id="PTHR45138:SF9">
    <property type="entry name" value="DIGUANYLATE CYCLASE DGCM-RELATED"/>
    <property type="match status" value="1"/>
</dbReference>
<name>A0AAQ2Y7D1_9VIBR</name>
<sequence length="490" mass="55268">MSNRVFGWLTINQMLFVSHLVLVLSIILGLSFTRFQSEWNMRIEHAATMAKTHLSSQVTFLSGSIAGRNYANLMMPSTKENLRAIDDLLFIEISGVSDYKTQNVAVRYLSESNQVWRIDVSDQEVKVLKNQKANLVKMLSMTPDTEEIKRNKLQYLINKTNVDLASLSASQTLNRETELPWNKSALQQSDFYYDSTLSVLHVCLPLRNINGGYIWAVLDASALDNIKGYLIKELLSEALTATLISMVLIYMVTIWIVSPLKRLSQSMKKDIEKIDQSHIPEITRSDEIGELARSYSSLITKIKNQLRVLRQQTDTDTLTGIGSRYLYKRSAPVFVNETLSHMNYACFVLCDIDNFKKFNDTYGHTEGDNALCDVAEVFRSQLGKDQPSFRLGGEEFALLIYGNTLDVLNSKVEHLRRAVETLAIPHIKNLPSEVVTISVGAVPLTKVTPHLDLEACEKALEQAFEVADKNLYTAKDKGRNVVIMAEPISL</sequence>
<dbReference type="GO" id="GO:1902201">
    <property type="term" value="P:negative regulation of bacterial-type flagellum-dependent cell motility"/>
    <property type="evidence" value="ECO:0007669"/>
    <property type="project" value="TreeGrafter"/>
</dbReference>
<dbReference type="InterPro" id="IPR043128">
    <property type="entry name" value="Rev_trsase/Diguanyl_cyclase"/>
</dbReference>
<keyword evidence="3" id="KW-1133">Transmembrane helix</keyword>
<keyword evidence="5" id="KW-0808">Transferase</keyword>
<dbReference type="EMBL" id="CP117989">
    <property type="protein sequence ID" value="WDG10132.1"/>
    <property type="molecule type" value="Genomic_DNA"/>
</dbReference>
<dbReference type="SUPFAM" id="SSF55073">
    <property type="entry name" value="Nucleotide cyclase"/>
    <property type="match status" value="1"/>
</dbReference>
<evidence type="ECO:0000256" key="2">
    <source>
        <dbReference type="ARBA" id="ARBA00034247"/>
    </source>
</evidence>
<feature type="transmembrane region" description="Helical" evidence="3">
    <location>
        <begin position="6"/>
        <end position="32"/>
    </location>
</feature>
<dbReference type="GO" id="GO:0005886">
    <property type="term" value="C:plasma membrane"/>
    <property type="evidence" value="ECO:0007669"/>
    <property type="project" value="TreeGrafter"/>
</dbReference>
<dbReference type="InterPro" id="IPR050469">
    <property type="entry name" value="Diguanylate_Cyclase"/>
</dbReference>
<dbReference type="GO" id="GO:0052621">
    <property type="term" value="F:diguanylate cyclase activity"/>
    <property type="evidence" value="ECO:0007669"/>
    <property type="project" value="UniProtKB-EC"/>
</dbReference>
<dbReference type="PANTHER" id="PTHR45138">
    <property type="entry name" value="REGULATORY COMPONENTS OF SENSORY TRANSDUCTION SYSTEM"/>
    <property type="match status" value="1"/>
</dbReference>